<dbReference type="AlphaFoldDB" id="S8AIR5"/>
<dbReference type="HOGENOM" id="CLU_2236486_0_0_1"/>
<evidence type="ECO:0000313" key="2">
    <source>
        <dbReference type="EMBL" id="EPS41041.1"/>
    </source>
</evidence>
<dbReference type="OrthoDB" id="5190258at2759"/>
<sequence length="105" mass="11231">MQFHRLFAAVFSFLLASSGFPPLVIAQTTAIPTPSATLAPGVAQVERHIVERLTVYTSRNATIVKAKLQQQLGNLTQSSLLTAATDSQANYTAAVNHYKGPAGYI</sequence>
<keyword evidence="1" id="KW-0732">Signal</keyword>
<gene>
    <name evidence="2" type="ORF">H072_5066</name>
</gene>
<dbReference type="Proteomes" id="UP000015100">
    <property type="component" value="Unassembled WGS sequence"/>
</dbReference>
<accession>S8AIR5</accession>
<dbReference type="EMBL" id="AQGS01000263">
    <property type="protein sequence ID" value="EPS41041.1"/>
    <property type="molecule type" value="Genomic_DNA"/>
</dbReference>
<comment type="caution">
    <text evidence="2">The sequence shown here is derived from an EMBL/GenBank/DDBJ whole genome shotgun (WGS) entry which is preliminary data.</text>
</comment>
<name>S8AIR5_DACHA</name>
<protein>
    <submittedName>
        <fullName evidence="2">Uncharacterized protein</fullName>
    </submittedName>
</protein>
<evidence type="ECO:0000313" key="3">
    <source>
        <dbReference type="Proteomes" id="UP000015100"/>
    </source>
</evidence>
<reference evidence="3" key="2">
    <citation type="submission" date="2013-04" db="EMBL/GenBank/DDBJ databases">
        <title>Genomic mechanisms accounting for the adaptation to parasitism in nematode-trapping fungi.</title>
        <authorList>
            <person name="Ahren D.G."/>
        </authorList>
    </citation>
    <scope>NUCLEOTIDE SEQUENCE [LARGE SCALE GENOMIC DNA]</scope>
    <source>
        <strain evidence="3">CBS 200.50</strain>
    </source>
</reference>
<keyword evidence="3" id="KW-1185">Reference proteome</keyword>
<reference evidence="2 3" key="1">
    <citation type="journal article" date="2013" name="PLoS Genet.">
        <title>Genomic mechanisms accounting for the adaptation to parasitism in nematode-trapping fungi.</title>
        <authorList>
            <person name="Meerupati T."/>
            <person name="Andersson K.M."/>
            <person name="Friman E."/>
            <person name="Kumar D."/>
            <person name="Tunlid A."/>
            <person name="Ahren D."/>
        </authorList>
    </citation>
    <scope>NUCLEOTIDE SEQUENCE [LARGE SCALE GENOMIC DNA]</scope>
    <source>
        <strain evidence="2 3">CBS 200.50</strain>
    </source>
</reference>
<organism evidence="2 3">
    <name type="scientific">Dactylellina haptotyla (strain CBS 200.50)</name>
    <name type="common">Nematode-trapping fungus</name>
    <name type="synonym">Monacrosporium haptotylum</name>
    <dbReference type="NCBI Taxonomy" id="1284197"/>
    <lineage>
        <taxon>Eukaryota</taxon>
        <taxon>Fungi</taxon>
        <taxon>Dikarya</taxon>
        <taxon>Ascomycota</taxon>
        <taxon>Pezizomycotina</taxon>
        <taxon>Orbiliomycetes</taxon>
        <taxon>Orbiliales</taxon>
        <taxon>Orbiliaceae</taxon>
        <taxon>Dactylellina</taxon>
    </lineage>
</organism>
<feature type="signal peptide" evidence="1">
    <location>
        <begin position="1"/>
        <end position="26"/>
    </location>
</feature>
<evidence type="ECO:0000256" key="1">
    <source>
        <dbReference type="SAM" id="SignalP"/>
    </source>
</evidence>
<proteinExistence type="predicted"/>
<feature type="chain" id="PRO_5004560537" evidence="1">
    <location>
        <begin position="27"/>
        <end position="105"/>
    </location>
</feature>